<feature type="compositionally biased region" description="Basic and acidic residues" evidence="1">
    <location>
        <begin position="377"/>
        <end position="391"/>
    </location>
</feature>
<dbReference type="RefSeq" id="WP_272168847.1">
    <property type="nucleotide sequence ID" value="NZ_JAQOSL010000006.1"/>
</dbReference>
<gene>
    <name evidence="3" type="ORF">ACFQGO_08340</name>
</gene>
<evidence type="ECO:0000259" key="2">
    <source>
        <dbReference type="Pfam" id="PF13338"/>
    </source>
</evidence>
<name>A0ABW1B3H4_9ACTN</name>
<evidence type="ECO:0000256" key="1">
    <source>
        <dbReference type="SAM" id="MobiDB-lite"/>
    </source>
</evidence>
<evidence type="ECO:0000313" key="4">
    <source>
        <dbReference type="Proteomes" id="UP001596112"/>
    </source>
</evidence>
<keyword evidence="4" id="KW-1185">Reference proteome</keyword>
<dbReference type="InterPro" id="IPR025159">
    <property type="entry name" value="AbiEi_N"/>
</dbReference>
<feature type="domain" description="AbiEi antitoxin N-terminal" evidence="2">
    <location>
        <begin position="13"/>
        <end position="55"/>
    </location>
</feature>
<evidence type="ECO:0000313" key="3">
    <source>
        <dbReference type="EMBL" id="MFC5807517.1"/>
    </source>
</evidence>
<dbReference type="EMBL" id="JBHSNZ010000004">
    <property type="protein sequence ID" value="MFC5807517.1"/>
    <property type="molecule type" value="Genomic_DNA"/>
</dbReference>
<protein>
    <submittedName>
        <fullName evidence="3">Type IV toxin-antitoxin system AbiEi family antitoxin domain-containing protein</fullName>
    </submittedName>
</protein>
<organism evidence="3 4">
    <name type="scientific">Streptomyces heilongjiangensis</name>
    <dbReference type="NCBI Taxonomy" id="945052"/>
    <lineage>
        <taxon>Bacteria</taxon>
        <taxon>Bacillati</taxon>
        <taxon>Actinomycetota</taxon>
        <taxon>Actinomycetes</taxon>
        <taxon>Kitasatosporales</taxon>
        <taxon>Streptomycetaceae</taxon>
        <taxon>Streptomyces</taxon>
    </lineage>
</organism>
<reference evidence="4" key="1">
    <citation type="journal article" date="2019" name="Int. J. Syst. Evol. Microbiol.">
        <title>The Global Catalogue of Microorganisms (GCM) 10K type strain sequencing project: providing services to taxonomists for standard genome sequencing and annotation.</title>
        <authorList>
            <consortium name="The Broad Institute Genomics Platform"/>
            <consortium name="The Broad Institute Genome Sequencing Center for Infectious Disease"/>
            <person name="Wu L."/>
            <person name="Ma J."/>
        </authorList>
    </citation>
    <scope>NUCLEOTIDE SEQUENCE [LARGE SCALE GENOMIC DNA]</scope>
    <source>
        <strain evidence="4">JCM 9918</strain>
    </source>
</reference>
<sequence length="391" mass="42150">MNRTEQLAVLSSAAADQWGLVTTAQAKELGLNAVQLLRLTEAGLLENVSRGVYLLSASGMPQHLDIKAAWLRLHPGEFAWNRPPGHPMSGVVSHASACRLHELGDIPAPDVEITVPRRRTTNEPFVHLRTAPLDPEEITVVDGLPVTTAGRTITDLLRAKADGGHVGGVIAEAERRGLITVDDLAEHVQPYARRYGLGATATGSDLIGHLVTQAGESLRRQEVDRASQEGFNAAVHLLAEHPDLATALAHSRPRTAREASDETAALLGMRLSDLDRLPRPHPITTGRAAVLKALRDIDQQLRKPGPTPTELMRQLRQPNPDLAEALRTLRHLDPAVLRSLQQAGVLSPGMHKALEQAATTTSSRQLPPPDASMSTQDDDHGDDHLGGEDTD</sequence>
<comment type="caution">
    <text evidence="3">The sequence shown here is derived from an EMBL/GenBank/DDBJ whole genome shotgun (WGS) entry which is preliminary data.</text>
</comment>
<proteinExistence type="predicted"/>
<dbReference type="Proteomes" id="UP001596112">
    <property type="component" value="Unassembled WGS sequence"/>
</dbReference>
<dbReference type="Pfam" id="PF13338">
    <property type="entry name" value="AbiEi_4"/>
    <property type="match status" value="1"/>
</dbReference>
<accession>A0ABW1B3H4</accession>
<feature type="region of interest" description="Disordered" evidence="1">
    <location>
        <begin position="351"/>
        <end position="391"/>
    </location>
</feature>